<keyword evidence="2" id="KW-1185">Reference proteome</keyword>
<dbReference type="OrthoDB" id="2838415at2"/>
<evidence type="ECO:0000313" key="1">
    <source>
        <dbReference type="EMBL" id="RXI99449.1"/>
    </source>
</evidence>
<sequence length="207" mass="24029">MKVKYRHELRKLTYGIWIDGNFTWLNDKGWMIETKSEEHIELTHHELSIEVTMKTKVYNEGTIQYFLIKNLSSNKDREIKLFLRQNLMENADESITFYAPCIQAIVRSYNDQYLLLNGLMNNRGIVQYCTDFTECDLSAEGIVLLQPFSLSSEESILSIEGTIKENENIEGYFWLCTGGDEEEVIKNNSIIQLYLPDEVLTTGLCSK</sequence>
<evidence type="ECO:0000313" key="2">
    <source>
        <dbReference type="Proteomes" id="UP000290649"/>
    </source>
</evidence>
<accession>A0A4Q0VS91</accession>
<dbReference type="AlphaFoldDB" id="A0A4Q0VS91"/>
<protein>
    <submittedName>
        <fullName evidence="1">Uncharacterized protein</fullName>
    </submittedName>
</protein>
<organism evidence="1 2">
    <name type="scientific">Anaerobacillus alkaliphilus</name>
    <dbReference type="NCBI Taxonomy" id="1548597"/>
    <lineage>
        <taxon>Bacteria</taxon>
        <taxon>Bacillati</taxon>
        <taxon>Bacillota</taxon>
        <taxon>Bacilli</taxon>
        <taxon>Bacillales</taxon>
        <taxon>Bacillaceae</taxon>
        <taxon>Anaerobacillus</taxon>
    </lineage>
</organism>
<proteinExistence type="predicted"/>
<comment type="caution">
    <text evidence="1">The sequence shown here is derived from an EMBL/GenBank/DDBJ whole genome shotgun (WGS) entry which is preliminary data.</text>
</comment>
<dbReference type="RefSeq" id="WP_129078959.1">
    <property type="nucleotide sequence ID" value="NZ_QOUX01000045.1"/>
</dbReference>
<name>A0A4Q0VS91_9BACI</name>
<gene>
    <name evidence="1" type="ORF">DS745_14595</name>
</gene>
<dbReference type="Proteomes" id="UP000290649">
    <property type="component" value="Unassembled WGS sequence"/>
</dbReference>
<reference evidence="1 2" key="1">
    <citation type="journal article" date="2019" name="Int. J. Syst. Evol. Microbiol.">
        <title>Anaerobacillus alkaliphilus sp. nov., a novel alkaliphilic and moderately halophilic bacterium.</title>
        <authorList>
            <person name="Borsodi A.K."/>
            <person name="Aszalos J.M."/>
            <person name="Bihari P."/>
            <person name="Nagy I."/>
            <person name="Schumann P."/>
            <person name="Sproer C."/>
            <person name="Kovacs A.L."/>
            <person name="Boka K."/>
            <person name="Dobosy P."/>
            <person name="Ovari M."/>
            <person name="Szili-Kovacs T."/>
            <person name="Toth E."/>
        </authorList>
    </citation>
    <scope>NUCLEOTIDE SEQUENCE [LARGE SCALE GENOMIC DNA]</scope>
    <source>
        <strain evidence="1 2">B16-10</strain>
    </source>
</reference>
<dbReference type="EMBL" id="QOUX01000045">
    <property type="protein sequence ID" value="RXI99449.1"/>
    <property type="molecule type" value="Genomic_DNA"/>
</dbReference>